<evidence type="ECO:0000313" key="1">
    <source>
        <dbReference type="EMBL" id="EYC04292.1"/>
    </source>
</evidence>
<protein>
    <submittedName>
        <fullName evidence="1">Uncharacterized protein</fullName>
    </submittedName>
</protein>
<reference evidence="2" key="1">
    <citation type="journal article" date="2015" name="Nat. Genet.">
        <title>The genome and transcriptome of the zoonotic hookworm Ancylostoma ceylanicum identify infection-specific gene families.</title>
        <authorList>
            <person name="Schwarz E.M."/>
            <person name="Hu Y."/>
            <person name="Antoshechkin I."/>
            <person name="Miller M.M."/>
            <person name="Sternberg P.W."/>
            <person name="Aroian R.V."/>
        </authorList>
    </citation>
    <scope>NUCLEOTIDE SEQUENCE</scope>
    <source>
        <strain evidence="2">HY135</strain>
    </source>
</reference>
<name>A0A016TNP1_9BILA</name>
<dbReference type="EMBL" id="JARK01001424">
    <property type="protein sequence ID" value="EYC04292.1"/>
    <property type="molecule type" value="Genomic_DNA"/>
</dbReference>
<evidence type="ECO:0000313" key="2">
    <source>
        <dbReference type="Proteomes" id="UP000024635"/>
    </source>
</evidence>
<dbReference type="Proteomes" id="UP000024635">
    <property type="component" value="Unassembled WGS sequence"/>
</dbReference>
<keyword evidence="2" id="KW-1185">Reference proteome</keyword>
<dbReference type="OrthoDB" id="5807916at2759"/>
<accession>A0A016TNP1</accession>
<dbReference type="AlphaFoldDB" id="A0A016TNP1"/>
<sequence>MSYVHLGRSLNMENDLKEELGRRRRAAWAAFEPLREATDQLTDHELRVHLLCYAAETWPDTAATSNSLSTVQRA</sequence>
<comment type="caution">
    <text evidence="1">The sequence shown here is derived from an EMBL/GenBank/DDBJ whole genome shotgun (WGS) entry which is preliminary data.</text>
</comment>
<gene>
    <name evidence="1" type="primary">Acey_s0088.g2124</name>
    <name evidence="1" type="ORF">Y032_0088g2124</name>
</gene>
<organism evidence="1 2">
    <name type="scientific">Ancylostoma ceylanicum</name>
    <dbReference type="NCBI Taxonomy" id="53326"/>
    <lineage>
        <taxon>Eukaryota</taxon>
        <taxon>Metazoa</taxon>
        <taxon>Ecdysozoa</taxon>
        <taxon>Nematoda</taxon>
        <taxon>Chromadorea</taxon>
        <taxon>Rhabditida</taxon>
        <taxon>Rhabditina</taxon>
        <taxon>Rhabditomorpha</taxon>
        <taxon>Strongyloidea</taxon>
        <taxon>Ancylostomatidae</taxon>
        <taxon>Ancylostomatinae</taxon>
        <taxon>Ancylostoma</taxon>
    </lineage>
</organism>
<proteinExistence type="predicted"/>